<comment type="catalytic activity">
    <reaction evidence="6 8">
        <text>dCMP + ATP = dCDP + ADP</text>
        <dbReference type="Rhea" id="RHEA:25094"/>
        <dbReference type="ChEBI" id="CHEBI:30616"/>
        <dbReference type="ChEBI" id="CHEBI:57566"/>
        <dbReference type="ChEBI" id="CHEBI:58593"/>
        <dbReference type="ChEBI" id="CHEBI:456216"/>
        <dbReference type="EC" id="2.7.4.25"/>
    </reaction>
</comment>
<dbReference type="CDD" id="cd02020">
    <property type="entry name" value="CMPK"/>
    <property type="match status" value="1"/>
</dbReference>
<dbReference type="InterPro" id="IPR011994">
    <property type="entry name" value="Cytidylate_kinase_dom"/>
</dbReference>
<keyword evidence="2 8" id="KW-0808">Transferase</keyword>
<comment type="catalytic activity">
    <reaction evidence="7 8">
        <text>CMP + ATP = CDP + ADP</text>
        <dbReference type="Rhea" id="RHEA:11600"/>
        <dbReference type="ChEBI" id="CHEBI:30616"/>
        <dbReference type="ChEBI" id="CHEBI:58069"/>
        <dbReference type="ChEBI" id="CHEBI:60377"/>
        <dbReference type="ChEBI" id="CHEBI:456216"/>
        <dbReference type="EC" id="2.7.4.25"/>
    </reaction>
</comment>
<feature type="binding site" evidence="8">
    <location>
        <begin position="11"/>
        <end position="19"/>
    </location>
    <ligand>
        <name>ATP</name>
        <dbReference type="ChEBI" id="CHEBI:30616"/>
    </ligand>
</feature>
<gene>
    <name evidence="8 10" type="primary">cmk</name>
    <name evidence="10" type="ORF">M1R53_04220</name>
</gene>
<dbReference type="NCBIfam" id="TIGR00017">
    <property type="entry name" value="cmk"/>
    <property type="match status" value="1"/>
</dbReference>
<dbReference type="EC" id="2.7.4.25" evidence="8"/>
<dbReference type="InterPro" id="IPR027417">
    <property type="entry name" value="P-loop_NTPase"/>
</dbReference>
<dbReference type="Pfam" id="PF02224">
    <property type="entry name" value="Cytidylate_kin"/>
    <property type="match status" value="1"/>
</dbReference>
<evidence type="ECO:0000256" key="8">
    <source>
        <dbReference type="HAMAP-Rule" id="MF_00238"/>
    </source>
</evidence>
<dbReference type="KEGG" id="fms:M1R53_04220"/>
<evidence type="ECO:0000259" key="9">
    <source>
        <dbReference type="Pfam" id="PF02224"/>
    </source>
</evidence>
<protein>
    <recommendedName>
        <fullName evidence="8">Cytidylate kinase</fullName>
        <shortName evidence="8">CK</shortName>
        <ecNumber evidence="8">2.7.4.25</ecNumber>
    </recommendedName>
    <alternativeName>
        <fullName evidence="8">Cytidine monophosphate kinase</fullName>
        <shortName evidence="8">CMP kinase</shortName>
    </alternativeName>
</protein>
<dbReference type="GO" id="GO:0036431">
    <property type="term" value="F:dCMP kinase activity"/>
    <property type="evidence" value="ECO:0007669"/>
    <property type="project" value="InterPro"/>
</dbReference>
<dbReference type="InterPro" id="IPR003136">
    <property type="entry name" value="Cytidylate_kin"/>
</dbReference>
<dbReference type="Gene3D" id="3.40.50.300">
    <property type="entry name" value="P-loop containing nucleotide triphosphate hydrolases"/>
    <property type="match status" value="1"/>
</dbReference>
<dbReference type="GO" id="GO:0005737">
    <property type="term" value="C:cytoplasm"/>
    <property type="evidence" value="ECO:0007669"/>
    <property type="project" value="UniProtKB-SubCell"/>
</dbReference>
<dbReference type="AlphaFoldDB" id="A0A9E7DKF1"/>
<dbReference type="EMBL" id="CP096649">
    <property type="protein sequence ID" value="UQK59868.1"/>
    <property type="molecule type" value="Genomic_DNA"/>
</dbReference>
<evidence type="ECO:0000313" key="10">
    <source>
        <dbReference type="EMBL" id="UQK59868.1"/>
    </source>
</evidence>
<organism evidence="10 11">
    <name type="scientific">Fenollaria massiliensis</name>
    <dbReference type="NCBI Taxonomy" id="938288"/>
    <lineage>
        <taxon>Bacteria</taxon>
        <taxon>Bacillati</taxon>
        <taxon>Bacillota</taxon>
        <taxon>Clostridia</taxon>
        <taxon>Eubacteriales</taxon>
        <taxon>Fenollaria</taxon>
    </lineage>
</organism>
<evidence type="ECO:0000256" key="4">
    <source>
        <dbReference type="ARBA" id="ARBA00022777"/>
    </source>
</evidence>
<accession>A0A9E7DKF1</accession>
<keyword evidence="4 8" id="KW-0418">Kinase</keyword>
<evidence type="ECO:0000256" key="3">
    <source>
        <dbReference type="ARBA" id="ARBA00022741"/>
    </source>
</evidence>
<keyword evidence="11" id="KW-1185">Reference proteome</keyword>
<comment type="subcellular location">
    <subcellularLocation>
        <location evidence="8">Cytoplasm</location>
    </subcellularLocation>
</comment>
<evidence type="ECO:0000313" key="11">
    <source>
        <dbReference type="Proteomes" id="UP000831151"/>
    </source>
</evidence>
<proteinExistence type="inferred from homology"/>
<evidence type="ECO:0000256" key="1">
    <source>
        <dbReference type="ARBA" id="ARBA00009427"/>
    </source>
</evidence>
<dbReference type="HAMAP" id="MF_00238">
    <property type="entry name" value="Cytidyl_kinase_type1"/>
    <property type="match status" value="1"/>
</dbReference>
<keyword evidence="3 8" id="KW-0547">Nucleotide-binding</keyword>
<comment type="similarity">
    <text evidence="1 8">Belongs to the cytidylate kinase family. Type 1 subfamily.</text>
</comment>
<evidence type="ECO:0000256" key="6">
    <source>
        <dbReference type="ARBA" id="ARBA00047615"/>
    </source>
</evidence>
<feature type="domain" description="Cytidylate kinase" evidence="9">
    <location>
        <begin position="7"/>
        <end position="216"/>
    </location>
</feature>
<evidence type="ECO:0000256" key="2">
    <source>
        <dbReference type="ARBA" id="ARBA00022679"/>
    </source>
</evidence>
<dbReference type="Proteomes" id="UP000831151">
    <property type="component" value="Chromosome"/>
</dbReference>
<keyword evidence="8" id="KW-0963">Cytoplasm</keyword>
<reference evidence="10" key="1">
    <citation type="submission" date="2022-04" db="EMBL/GenBank/DDBJ databases">
        <title>Complete genome sequences of Ezakiella coagulans and Fenollaria massiliensis.</title>
        <authorList>
            <person name="France M.T."/>
            <person name="Clifford J."/>
            <person name="Narina S."/>
            <person name="Rutt L."/>
            <person name="Ravel J."/>
        </authorList>
    </citation>
    <scope>NUCLEOTIDE SEQUENCE</scope>
    <source>
        <strain evidence="10">C0061C2</strain>
    </source>
</reference>
<name>A0A9E7DKF1_9FIRM</name>
<sequence>MDNNIKIAIDGPTSAGKSTIAKLLAQKLKINYVDTGSMYRALTLKVLNNNIDPKSEEDVTSIADKTKIDYFENHIFLDGLCVDDKIRNELIDKNVSYVCQYRDVRKRLVSLQKEIASKSSVIMDGRDIGTVVLKDANYKFFLTASADVRAKRRYKEYLEKGLEVNFEDIKNDLIRRDDYDSHREVDPLVKASDAIEVNTDDKNIEETVELMLSYINGDK</sequence>
<dbReference type="GO" id="GO:0006220">
    <property type="term" value="P:pyrimidine nucleotide metabolic process"/>
    <property type="evidence" value="ECO:0007669"/>
    <property type="project" value="UniProtKB-UniRule"/>
</dbReference>
<keyword evidence="5 8" id="KW-0067">ATP-binding</keyword>
<evidence type="ECO:0000256" key="7">
    <source>
        <dbReference type="ARBA" id="ARBA00048478"/>
    </source>
</evidence>
<dbReference type="GO" id="GO:0005524">
    <property type="term" value="F:ATP binding"/>
    <property type="evidence" value="ECO:0007669"/>
    <property type="project" value="UniProtKB-UniRule"/>
</dbReference>
<dbReference type="SUPFAM" id="SSF52540">
    <property type="entry name" value="P-loop containing nucleoside triphosphate hydrolases"/>
    <property type="match status" value="1"/>
</dbReference>
<evidence type="ECO:0000256" key="5">
    <source>
        <dbReference type="ARBA" id="ARBA00022840"/>
    </source>
</evidence>